<dbReference type="Proteomes" id="UP000234254">
    <property type="component" value="Unassembled WGS sequence"/>
</dbReference>
<protein>
    <submittedName>
        <fullName evidence="3">Uncharacterized protein</fullName>
    </submittedName>
</protein>
<keyword evidence="2" id="KW-1133">Transmembrane helix</keyword>
<keyword evidence="2" id="KW-0472">Membrane</keyword>
<dbReference type="InterPro" id="IPR046368">
    <property type="entry name" value="Tag1"/>
</dbReference>
<keyword evidence="4" id="KW-1185">Reference proteome</keyword>
<evidence type="ECO:0000313" key="3">
    <source>
        <dbReference type="EMBL" id="PKY08349.1"/>
    </source>
</evidence>
<dbReference type="VEuPathDB" id="FungiDB:P168DRAFT_308402"/>
<dbReference type="PANTHER" id="PTHR35895">
    <property type="entry name" value="CHROMOSOME 16, WHOLE GENOME SHOTGUN SEQUENCE"/>
    <property type="match status" value="1"/>
</dbReference>
<feature type="region of interest" description="Disordered" evidence="1">
    <location>
        <begin position="1"/>
        <end position="22"/>
    </location>
</feature>
<evidence type="ECO:0000256" key="1">
    <source>
        <dbReference type="SAM" id="MobiDB-lite"/>
    </source>
</evidence>
<dbReference type="GO" id="GO:0000329">
    <property type="term" value="C:fungal-type vacuole membrane"/>
    <property type="evidence" value="ECO:0007669"/>
    <property type="project" value="InterPro"/>
</dbReference>
<feature type="compositionally biased region" description="Polar residues" evidence="1">
    <location>
        <begin position="9"/>
        <end position="22"/>
    </location>
</feature>
<comment type="caution">
    <text evidence="3">The sequence shown here is derived from an EMBL/GenBank/DDBJ whole genome shotgun (WGS) entry which is preliminary data.</text>
</comment>
<reference evidence="3" key="1">
    <citation type="submission" date="2016-12" db="EMBL/GenBank/DDBJ databases">
        <title>The genomes of Aspergillus section Nigri reveals drivers in fungal speciation.</title>
        <authorList>
            <consortium name="DOE Joint Genome Institute"/>
            <person name="Vesth T.C."/>
            <person name="Nybo J."/>
            <person name="Theobald S."/>
            <person name="Brandl J."/>
            <person name="Frisvad J.C."/>
            <person name="Nielsen K.F."/>
            <person name="Lyhne E.K."/>
            <person name="Kogle M.E."/>
            <person name="Kuo A."/>
            <person name="Riley R."/>
            <person name="Clum A."/>
            <person name="Nolan M."/>
            <person name="Lipzen A."/>
            <person name="Salamov A."/>
            <person name="Henrissat B."/>
            <person name="Wiebenga A."/>
            <person name="De vries R.P."/>
            <person name="Grigoriev I.V."/>
            <person name="Mortensen U.H."/>
            <person name="Andersen M.R."/>
            <person name="Baker S.E."/>
        </authorList>
    </citation>
    <scope>NUCLEOTIDE SEQUENCE</scope>
    <source>
        <strain evidence="3">IBT 28561</strain>
    </source>
</reference>
<feature type="transmembrane region" description="Helical" evidence="2">
    <location>
        <begin position="40"/>
        <end position="63"/>
    </location>
</feature>
<dbReference type="PANTHER" id="PTHR35895:SF1">
    <property type="entry name" value="LIPID-BINDING SERUM GLYCOPROTEIN C-TERMINAL DOMAIN-CONTAINING PROTEIN"/>
    <property type="match status" value="1"/>
</dbReference>
<accession>A0A2I1DEN7</accession>
<dbReference type="OrthoDB" id="10039566at2759"/>
<dbReference type="SUPFAM" id="SSF117070">
    <property type="entry name" value="LEA14-like"/>
    <property type="match status" value="1"/>
</dbReference>
<dbReference type="AlphaFoldDB" id="A0A2I1DEN7"/>
<dbReference type="RefSeq" id="XP_024696943.1">
    <property type="nucleotide sequence ID" value="XM_024839189.1"/>
</dbReference>
<organism evidence="3 4">
    <name type="scientific">Aspergillus campestris (strain IBT 28561)</name>
    <dbReference type="NCBI Taxonomy" id="1392248"/>
    <lineage>
        <taxon>Eukaryota</taxon>
        <taxon>Fungi</taxon>
        <taxon>Dikarya</taxon>
        <taxon>Ascomycota</taxon>
        <taxon>Pezizomycotina</taxon>
        <taxon>Eurotiomycetes</taxon>
        <taxon>Eurotiomycetidae</taxon>
        <taxon>Eurotiales</taxon>
        <taxon>Aspergillaceae</taxon>
        <taxon>Aspergillus</taxon>
        <taxon>Aspergillus subgen. Circumdati</taxon>
    </lineage>
</organism>
<proteinExistence type="predicted"/>
<dbReference type="GeneID" id="36546713"/>
<gene>
    <name evidence="3" type="ORF">P168DRAFT_308402</name>
</gene>
<evidence type="ECO:0000313" key="4">
    <source>
        <dbReference type="Proteomes" id="UP000234254"/>
    </source>
</evidence>
<dbReference type="Pfam" id="PF12505">
    <property type="entry name" value="DUF3712"/>
    <property type="match status" value="1"/>
</dbReference>
<evidence type="ECO:0000256" key="2">
    <source>
        <dbReference type="SAM" id="Phobius"/>
    </source>
</evidence>
<dbReference type="EMBL" id="MSFM01000001">
    <property type="protein sequence ID" value="PKY08349.1"/>
    <property type="molecule type" value="Genomic_DNA"/>
</dbReference>
<dbReference type="Gene3D" id="2.60.40.1820">
    <property type="match status" value="1"/>
</dbReference>
<keyword evidence="2" id="KW-0812">Transmembrane</keyword>
<dbReference type="InterPro" id="IPR022185">
    <property type="entry name" value="DUF3712"/>
</dbReference>
<sequence length="346" mass="37833">MSKSDIEHSSSGANPEAATTTDPAKPTLFQRFKTHMKRWWWVYLIAFCVVILVVVLPVIYVGVPNFASKYINDYEYDYSGLEITNPRPDAFHVRQKKQLSMGGGFSGSGYLSPFDADIKMPDTGETFAVFPVQRIAFDGGAELDIDQDLHLDCVECLGRLAVQAATNEDLSVLVTGKPDLKFGALPTAHLDIRKTMKMKGYDVQKFVNTPGSFNVTSVNLLKPPTKEGYNVNATIALKNPTPFSVEMGSVSFNLSMGGSDLGYIDVPDLTLKQPSSEIVMLGDLDMDLLIQQGIFGDGDGLGEVTIDVQGTRCEYNGEEIPYFAPAIKAIKASAHINLMDYASSLM</sequence>
<name>A0A2I1DEN7_ASPC2</name>